<dbReference type="AlphaFoldDB" id="A0A7X0IWI1"/>
<evidence type="ECO:0000313" key="2">
    <source>
        <dbReference type="EMBL" id="MBB6487947.1"/>
    </source>
</evidence>
<dbReference type="GO" id="GO:0016787">
    <property type="term" value="F:hydrolase activity"/>
    <property type="evidence" value="ECO:0007669"/>
    <property type="project" value="InterPro"/>
</dbReference>
<dbReference type="RefSeq" id="WP_184709272.1">
    <property type="nucleotide sequence ID" value="NZ_JACHBG010000017.1"/>
</dbReference>
<dbReference type="Pfam" id="PF00149">
    <property type="entry name" value="Metallophos"/>
    <property type="match status" value="1"/>
</dbReference>
<organism evidence="2 3">
    <name type="scientific">Rhizobium lusitanum</name>
    <dbReference type="NCBI Taxonomy" id="293958"/>
    <lineage>
        <taxon>Bacteria</taxon>
        <taxon>Pseudomonadati</taxon>
        <taxon>Pseudomonadota</taxon>
        <taxon>Alphaproteobacteria</taxon>
        <taxon>Hyphomicrobiales</taxon>
        <taxon>Rhizobiaceae</taxon>
        <taxon>Rhizobium/Agrobacterium group</taxon>
        <taxon>Rhizobium</taxon>
    </lineage>
</organism>
<dbReference type="Gene3D" id="3.60.21.10">
    <property type="match status" value="1"/>
</dbReference>
<name>A0A7X0IWI1_9HYPH</name>
<reference evidence="2 3" key="1">
    <citation type="submission" date="2020-08" db="EMBL/GenBank/DDBJ databases">
        <title>Genomic Encyclopedia of Type Strains, Phase IV (KMG-V): Genome sequencing to study the core and pangenomes of soil and plant-associated prokaryotes.</title>
        <authorList>
            <person name="Whitman W."/>
        </authorList>
    </citation>
    <scope>NUCLEOTIDE SEQUENCE [LARGE SCALE GENOMIC DNA]</scope>
    <source>
        <strain evidence="2 3">SEMIA 4060</strain>
    </source>
</reference>
<dbReference type="InterPro" id="IPR029052">
    <property type="entry name" value="Metallo-depent_PP-like"/>
</dbReference>
<dbReference type="PANTHER" id="PTHR37844:SF2">
    <property type="entry name" value="SER_THR PROTEIN PHOSPHATASE SUPERFAMILY (AFU_ORTHOLOGUE AFUA_1G14840)"/>
    <property type="match status" value="1"/>
</dbReference>
<accession>A0A7X0IWI1</accession>
<proteinExistence type="predicted"/>
<comment type="caution">
    <text evidence="2">The sequence shown here is derived from an EMBL/GenBank/DDBJ whole genome shotgun (WGS) entry which is preliminary data.</text>
</comment>
<sequence>MKVWLISDLHSSPLDLLYGNSLVIPEADLCVCAGDVAGSIERSMNYVLSEIAHRMPVVMTLGNHDYYGSTICRTLDYVRRETVGTNVHVLENEEFRKDDLRIIGATLWTDYGVRAHAGGRLPIQQRRAFAMEGCYRVMVDFRAILRSDERQDGQGRFVTPEEIFSRHRESRAYIENRLKEPFEGSTMVLTHHAPSPRSLDRRFKGQVSNAAFASDLSAVIRKRRPTFWVHGHIHRFCDYREGETRILCNPMGYHRERSGWTGFRPGFVIETTPLGD</sequence>
<dbReference type="SUPFAM" id="SSF56300">
    <property type="entry name" value="Metallo-dependent phosphatases"/>
    <property type="match status" value="1"/>
</dbReference>
<evidence type="ECO:0000259" key="1">
    <source>
        <dbReference type="Pfam" id="PF00149"/>
    </source>
</evidence>
<gene>
    <name evidence="2" type="ORF">GGD46_005257</name>
</gene>
<dbReference type="EMBL" id="JACHBG010000017">
    <property type="protein sequence ID" value="MBB6487947.1"/>
    <property type="molecule type" value="Genomic_DNA"/>
</dbReference>
<dbReference type="Proteomes" id="UP000565576">
    <property type="component" value="Unassembled WGS sequence"/>
</dbReference>
<feature type="domain" description="Calcineurin-like phosphoesterase" evidence="1">
    <location>
        <begin position="1"/>
        <end position="235"/>
    </location>
</feature>
<dbReference type="InterPro" id="IPR004843">
    <property type="entry name" value="Calcineurin-like_PHP"/>
</dbReference>
<evidence type="ECO:0000313" key="3">
    <source>
        <dbReference type="Proteomes" id="UP000565576"/>
    </source>
</evidence>
<dbReference type="PANTHER" id="PTHR37844">
    <property type="entry name" value="SER/THR PROTEIN PHOSPHATASE SUPERFAMILY (AFU_ORTHOLOGUE AFUA_1G14840)"/>
    <property type="match status" value="1"/>
</dbReference>
<protein>
    <submittedName>
        <fullName evidence="2">Icc-related predicted phosphoesterase</fullName>
    </submittedName>
</protein>